<accession>A0A1C7MEW9</accession>
<dbReference type="InterPro" id="IPR036390">
    <property type="entry name" value="WH_DNA-bd_sf"/>
</dbReference>
<evidence type="ECO:0000259" key="6">
    <source>
        <dbReference type="Pfam" id="PF08784"/>
    </source>
</evidence>
<dbReference type="STRING" id="5627.A0A1C7MEW9"/>
<dbReference type="GO" id="GO:0006260">
    <property type="term" value="P:DNA replication"/>
    <property type="evidence" value="ECO:0007669"/>
    <property type="project" value="UniProtKB-KW"/>
</dbReference>
<comment type="caution">
    <text evidence="7">The sequence shown here is derived from an EMBL/GenBank/DDBJ whole genome shotgun (WGS) entry which is preliminary data.</text>
</comment>
<dbReference type="SUPFAM" id="SSF50249">
    <property type="entry name" value="Nucleic acid-binding proteins"/>
    <property type="match status" value="1"/>
</dbReference>
<dbReference type="InterPro" id="IPR036388">
    <property type="entry name" value="WH-like_DNA-bd_sf"/>
</dbReference>
<protein>
    <submittedName>
        <fullName evidence="7">Replication factor A protein 2</fullName>
    </submittedName>
</protein>
<comment type="similarity">
    <text evidence="2">Belongs to the replication factor A protein 2 family.</text>
</comment>
<feature type="domain" description="Replication protein A C-terminal" evidence="6">
    <location>
        <begin position="185"/>
        <end position="272"/>
    </location>
</feature>
<organism evidence="7 8">
    <name type="scientific">Grifola frondosa</name>
    <name type="common">Maitake</name>
    <name type="synonym">Polyporus frondosus</name>
    <dbReference type="NCBI Taxonomy" id="5627"/>
    <lineage>
        <taxon>Eukaryota</taxon>
        <taxon>Fungi</taxon>
        <taxon>Dikarya</taxon>
        <taxon>Basidiomycota</taxon>
        <taxon>Agaricomycotina</taxon>
        <taxon>Agaricomycetes</taxon>
        <taxon>Polyporales</taxon>
        <taxon>Grifolaceae</taxon>
        <taxon>Grifola</taxon>
    </lineage>
</organism>
<evidence type="ECO:0000256" key="4">
    <source>
        <dbReference type="ARBA" id="ARBA00023125"/>
    </source>
</evidence>
<evidence type="ECO:0000256" key="3">
    <source>
        <dbReference type="ARBA" id="ARBA00022705"/>
    </source>
</evidence>
<dbReference type="GO" id="GO:0005662">
    <property type="term" value="C:DNA replication factor A complex"/>
    <property type="evidence" value="ECO:0007669"/>
    <property type="project" value="TreeGrafter"/>
</dbReference>
<evidence type="ECO:0000256" key="2">
    <source>
        <dbReference type="ARBA" id="ARBA00007815"/>
    </source>
</evidence>
<dbReference type="Gene3D" id="2.40.50.140">
    <property type="entry name" value="Nucleic acid-binding proteins"/>
    <property type="match status" value="1"/>
</dbReference>
<dbReference type="Proteomes" id="UP000092993">
    <property type="component" value="Unassembled WGS sequence"/>
</dbReference>
<dbReference type="CDD" id="cd04478">
    <property type="entry name" value="RPA2_DBD_D"/>
    <property type="match status" value="1"/>
</dbReference>
<dbReference type="PANTHER" id="PTHR13989">
    <property type="entry name" value="REPLICATION PROTEIN A-RELATED"/>
    <property type="match status" value="1"/>
</dbReference>
<dbReference type="Pfam" id="PF08784">
    <property type="entry name" value="RPA_C"/>
    <property type="match status" value="1"/>
</dbReference>
<keyword evidence="5" id="KW-0539">Nucleus</keyword>
<sequence length="280" mass="29795">MSQSNDYGSNPYYGNGAGGGGGYLTGGSPFGSAGGSPGSSARRGVSHSLRPVTLKQLLTATQAHSEAEWMIGDVEAGQVTVVAHVMSVQVQTTNRVYWLDDGTGRMEARHWVDSGSEDDSESWESKYIRVTGSLKSFGNKRYINATLLRLTTDPHELYFHILEAMTVTHIFHKGAPPRPSEGGKRNAIAANSAGQSAYTAQSHSTTDGYGNLPALQQQIIRFIAAQPPNDEGVHVATIARSIGAGNPGNAHAISEALDELMDQGFVFTTIDDSHFSLSIG</sequence>
<dbReference type="PANTHER" id="PTHR13989:SF16">
    <property type="entry name" value="REPLICATION PROTEIN A2"/>
    <property type="match status" value="1"/>
</dbReference>
<keyword evidence="8" id="KW-1185">Reference proteome</keyword>
<dbReference type="GO" id="GO:0003697">
    <property type="term" value="F:single-stranded DNA binding"/>
    <property type="evidence" value="ECO:0007669"/>
    <property type="project" value="TreeGrafter"/>
</dbReference>
<dbReference type="GO" id="GO:0000781">
    <property type="term" value="C:chromosome, telomeric region"/>
    <property type="evidence" value="ECO:0007669"/>
    <property type="project" value="TreeGrafter"/>
</dbReference>
<dbReference type="InterPro" id="IPR014646">
    <property type="entry name" value="Rfa2/RPA32"/>
</dbReference>
<dbReference type="Gene3D" id="1.10.10.10">
    <property type="entry name" value="Winged helix-like DNA-binding domain superfamily/Winged helix DNA-binding domain"/>
    <property type="match status" value="1"/>
</dbReference>
<proteinExistence type="inferred from homology"/>
<dbReference type="OMA" id="SFGNKRY"/>
<evidence type="ECO:0000256" key="1">
    <source>
        <dbReference type="ARBA" id="ARBA00004123"/>
    </source>
</evidence>
<reference evidence="7 8" key="1">
    <citation type="submission" date="2016-03" db="EMBL/GenBank/DDBJ databases">
        <title>Whole genome sequencing of Grifola frondosa 9006-11.</title>
        <authorList>
            <person name="Min B."/>
            <person name="Park H."/>
            <person name="Kim J.-G."/>
            <person name="Cho H."/>
            <person name="Oh Y.-L."/>
            <person name="Kong W.-S."/>
            <person name="Choi I.-G."/>
        </authorList>
    </citation>
    <scope>NUCLEOTIDE SEQUENCE [LARGE SCALE GENOMIC DNA]</scope>
    <source>
        <strain evidence="7 8">9006-11</strain>
    </source>
</reference>
<dbReference type="EMBL" id="LUGG01000004">
    <property type="protein sequence ID" value="OBZ75358.1"/>
    <property type="molecule type" value="Genomic_DNA"/>
</dbReference>
<keyword evidence="4" id="KW-0238">DNA-binding</keyword>
<dbReference type="GO" id="GO:0006289">
    <property type="term" value="P:nucleotide-excision repair"/>
    <property type="evidence" value="ECO:0007669"/>
    <property type="project" value="TreeGrafter"/>
</dbReference>
<dbReference type="InterPro" id="IPR014892">
    <property type="entry name" value="RPA_C"/>
</dbReference>
<dbReference type="AlphaFoldDB" id="A0A1C7MEW9"/>
<evidence type="ECO:0000313" key="7">
    <source>
        <dbReference type="EMBL" id="OBZ75358.1"/>
    </source>
</evidence>
<comment type="subcellular location">
    <subcellularLocation>
        <location evidence="1">Nucleus</location>
    </subcellularLocation>
</comment>
<name>A0A1C7MEW9_GRIFR</name>
<dbReference type="InterPro" id="IPR012340">
    <property type="entry name" value="NA-bd_OB-fold"/>
</dbReference>
<dbReference type="GO" id="GO:0035861">
    <property type="term" value="C:site of double-strand break"/>
    <property type="evidence" value="ECO:0007669"/>
    <property type="project" value="TreeGrafter"/>
</dbReference>
<dbReference type="PIRSF" id="PIRSF036949">
    <property type="entry name" value="RPA32"/>
    <property type="match status" value="1"/>
</dbReference>
<dbReference type="InterPro" id="IPR040260">
    <property type="entry name" value="RFA2-like"/>
</dbReference>
<dbReference type="GO" id="GO:0000724">
    <property type="term" value="P:double-strand break repair via homologous recombination"/>
    <property type="evidence" value="ECO:0007669"/>
    <property type="project" value="TreeGrafter"/>
</dbReference>
<gene>
    <name evidence="7" type="primary">ssb2_0</name>
    <name evidence="7" type="ORF">A0H81_04310</name>
</gene>
<keyword evidence="3" id="KW-0235">DNA replication</keyword>
<dbReference type="OrthoDB" id="25571at2759"/>
<evidence type="ECO:0000313" key="8">
    <source>
        <dbReference type="Proteomes" id="UP000092993"/>
    </source>
</evidence>
<evidence type="ECO:0000256" key="5">
    <source>
        <dbReference type="ARBA" id="ARBA00023242"/>
    </source>
</evidence>
<dbReference type="SUPFAM" id="SSF46785">
    <property type="entry name" value="Winged helix' DNA-binding domain"/>
    <property type="match status" value="1"/>
</dbReference>